<dbReference type="AlphaFoldDB" id="E1Y894"/>
<organism evidence="1">
    <name type="scientific">uncultured Desulfobacterium sp</name>
    <dbReference type="NCBI Taxonomy" id="201089"/>
    <lineage>
        <taxon>Bacteria</taxon>
        <taxon>Pseudomonadati</taxon>
        <taxon>Thermodesulfobacteriota</taxon>
        <taxon>Desulfobacteria</taxon>
        <taxon>Desulfobacterales</taxon>
        <taxon>Desulfobacteriaceae</taxon>
        <taxon>Desulfobacterium</taxon>
        <taxon>environmental samples</taxon>
    </lineage>
</organism>
<dbReference type="Pfam" id="PF08665">
    <property type="entry name" value="PglZ"/>
    <property type="match status" value="1"/>
</dbReference>
<gene>
    <name evidence="1" type="ORF">N47_A08170</name>
</gene>
<evidence type="ECO:0000313" key="1">
    <source>
        <dbReference type="EMBL" id="CBX26788.1"/>
    </source>
</evidence>
<sequence length="841" mass="94288">MEIKKYIQNQVFLPRIKKNSVLVVYDPEKIYRDLCLDMANDTIKVVDASNSSITSREDALKILKELGNPNTGLEGLLVYVPAKAPETDEAKQKDPFALYAVCGCVFPDGAGDGYLHICLKAKPDHTTEIRRIFSQDPIPSFAVIDAVGSGKGWPNLQVALQVDSANDILFALLAPTERQKKSLEAKDSWVSEAKELFAICLSLKLIARGETWSSISDELWRFILYSEFVFDLPSDLPESLSNVPRANTEAKPIIEDLCERLRNDRRTQATYIQRAQLIEVELNLTDHCKGISDLGVRDTFPFEERSFLAKGISALKNNDSDTARYILKQHTDNVWAGIGESQTQWGLVGAALALCEACDDYERQLPDYSQNIDSLIDFYVSSLREVDRLQREFEQAVSYTITPVSIMNEVVEKARSKYRNLSSKVQDLFIRHLEKSGWPPVGRLSNADLFENKIAPKLQESGHKVAFFMIDSLRYELGMALQQQLAEEGTVEMIAAAAQLPSITSVGMASLLPEAGKILTLSKDDNKIIPLLGTTKVTTVKQRMDVLRSKYGQRFEEMKLADFVKRRKQIPMEVDLLVLRSLEIDTYLETDPETTLRLIQETLKRVRVAIHKLKVMGFHEVIIATDHGFFLNPHAEAGDVCAKPNGDWLFVHDRLVLGTGAADNANFVHSTNHLGIRGDFNNVGGPRSLVAYRAGELYFHGGVSLQECIVPVILIRLSKEQPQQEKAKIKLSYKNEAKHITTRLPVIDVEYEKQQIDLFAQEDEIELLLEAHDKNGKVVGEAKAGGIVNPATGTITIKKGERIQVTLKMQLEFEGKFIVQAMNPSTLATYSKLELKTDYVV</sequence>
<proteinExistence type="predicted"/>
<name>E1Y894_9BACT</name>
<protein>
    <submittedName>
        <fullName evidence="1">Uncharacterized protein</fullName>
    </submittedName>
</protein>
<dbReference type="EMBL" id="FR695864">
    <property type="protein sequence ID" value="CBX26788.1"/>
    <property type="molecule type" value="Genomic_DNA"/>
</dbReference>
<reference evidence="1" key="1">
    <citation type="journal article" date="2011" name="Environ. Microbiol.">
        <title>Genomic insights into the metabolic potential of the polycyclic aromatic hydrocarbon degrading sulfate-reducing Deltaproteobacterium N47.</title>
        <authorList>
            <person name="Bergmann F."/>
            <person name="Selesi D."/>
            <person name="Weinmaier T."/>
            <person name="Tischler P."/>
            <person name="Rattei T."/>
            <person name="Meckenstock R.U."/>
        </authorList>
    </citation>
    <scope>NUCLEOTIDE SEQUENCE</scope>
</reference>
<accession>E1Y894</accession>